<accession>A0A1H0Q8N5</accession>
<dbReference type="Proteomes" id="UP000198741">
    <property type="component" value="Chromosome I"/>
</dbReference>
<dbReference type="EMBL" id="LT629710">
    <property type="protein sequence ID" value="SDP13038.1"/>
    <property type="molecule type" value="Genomic_DNA"/>
</dbReference>
<evidence type="ECO:0000313" key="3">
    <source>
        <dbReference type="EMBL" id="SDP13038.1"/>
    </source>
</evidence>
<evidence type="ECO:0000256" key="1">
    <source>
        <dbReference type="SAM" id="MobiDB-lite"/>
    </source>
</evidence>
<feature type="compositionally biased region" description="Low complexity" evidence="1">
    <location>
        <begin position="15"/>
        <end position="33"/>
    </location>
</feature>
<feature type="region of interest" description="Disordered" evidence="1">
    <location>
        <begin position="1"/>
        <end position="47"/>
    </location>
</feature>
<feature type="domain" description="SAV-6107-like HEPN" evidence="2">
    <location>
        <begin position="66"/>
        <end position="161"/>
    </location>
</feature>
<sequence length="164" mass="17034">MSVSISTRPIAGHPAAVSGRRVSRGAGRSGVARDGQGSLPLPVPPRPVSQAARDLLADAGRGLGRAIRADQPTDRYAAAHLAALRGAAAVLATKARPGRSRQASAWDLLAKVAPEFSEWSAFFAAGSAKRQAAEAGIARFISPREADDMVRQCAVFLDLVEAAL</sequence>
<proteinExistence type="predicted"/>
<protein>
    <recommendedName>
        <fullName evidence="2">SAV-6107-like HEPN domain-containing protein</fullName>
    </recommendedName>
</protein>
<evidence type="ECO:0000259" key="2">
    <source>
        <dbReference type="Pfam" id="PF18726"/>
    </source>
</evidence>
<dbReference type="InterPro" id="IPR040891">
    <property type="entry name" value="HEPN_SAV_6107"/>
</dbReference>
<dbReference type="STRING" id="1090615.SAMN04515671_3007"/>
<dbReference type="AlphaFoldDB" id="A0A1H0Q8N5"/>
<gene>
    <name evidence="3" type="ORF">SAMN04515671_3007</name>
</gene>
<evidence type="ECO:0000313" key="4">
    <source>
        <dbReference type="Proteomes" id="UP000198741"/>
    </source>
</evidence>
<keyword evidence="4" id="KW-1185">Reference proteome</keyword>
<organism evidence="3 4">
    <name type="scientific">Nakamurella panacisegetis</name>
    <dbReference type="NCBI Taxonomy" id="1090615"/>
    <lineage>
        <taxon>Bacteria</taxon>
        <taxon>Bacillati</taxon>
        <taxon>Actinomycetota</taxon>
        <taxon>Actinomycetes</taxon>
        <taxon>Nakamurellales</taxon>
        <taxon>Nakamurellaceae</taxon>
        <taxon>Nakamurella</taxon>
    </lineage>
</organism>
<dbReference type="Pfam" id="PF18726">
    <property type="entry name" value="HEPN_SAV_6107"/>
    <property type="match status" value="1"/>
</dbReference>
<reference evidence="3 4" key="1">
    <citation type="submission" date="2016-10" db="EMBL/GenBank/DDBJ databases">
        <authorList>
            <person name="de Groot N.N."/>
        </authorList>
    </citation>
    <scope>NUCLEOTIDE SEQUENCE [LARGE SCALE GENOMIC DNA]</scope>
    <source>
        <strain evidence="4">P4-7,KCTC 19426,CECT 7604</strain>
    </source>
</reference>
<name>A0A1H0Q8N5_9ACTN</name>